<dbReference type="PANTHER" id="PTHR10302:SF0">
    <property type="entry name" value="SINGLE-STRANDED DNA-BINDING PROTEIN, MITOCHONDRIAL"/>
    <property type="match status" value="1"/>
</dbReference>
<dbReference type="PIRSF" id="PIRSF002070">
    <property type="entry name" value="SSB"/>
    <property type="match status" value="1"/>
</dbReference>
<dbReference type="InterPro" id="IPR011344">
    <property type="entry name" value="ssDNA-bd"/>
</dbReference>
<evidence type="ECO:0000256" key="1">
    <source>
        <dbReference type="ARBA" id="ARBA00023125"/>
    </source>
</evidence>
<reference evidence="4 5" key="2">
    <citation type="submission" date="2016-06" db="EMBL/GenBank/DDBJ databases">
        <title>Pedobacter psychrophilus sp. nov., isolated from Antarctic fragmentary rock.</title>
        <authorList>
            <person name="Svec P."/>
        </authorList>
    </citation>
    <scope>NUCLEOTIDE SEQUENCE [LARGE SCALE GENOMIC DNA]</scope>
    <source>
        <strain evidence="4 5">CCM 8644</strain>
    </source>
</reference>
<reference evidence="4 5" key="1">
    <citation type="submission" date="2016-04" db="EMBL/GenBank/DDBJ databases">
        <authorList>
            <person name="Evans L.H."/>
            <person name="Alamgir A."/>
            <person name="Owens N."/>
            <person name="Weber N.D."/>
            <person name="Virtaneva K."/>
            <person name="Barbian K."/>
            <person name="Babar A."/>
            <person name="Rosenke K."/>
        </authorList>
    </citation>
    <scope>NUCLEOTIDE SEQUENCE [LARGE SCALE GENOMIC DNA]</scope>
    <source>
        <strain evidence="4 5">CCM 8644</strain>
    </source>
</reference>
<organism evidence="4 5">
    <name type="scientific">Pedobacter psychrophilus</name>
    <dbReference type="NCBI Taxonomy" id="1826909"/>
    <lineage>
        <taxon>Bacteria</taxon>
        <taxon>Pseudomonadati</taxon>
        <taxon>Bacteroidota</taxon>
        <taxon>Sphingobacteriia</taxon>
        <taxon>Sphingobacteriales</taxon>
        <taxon>Sphingobacteriaceae</taxon>
        <taxon>Pedobacter</taxon>
    </lineage>
</organism>
<evidence type="ECO:0000256" key="3">
    <source>
        <dbReference type="PIRNR" id="PIRNR002070"/>
    </source>
</evidence>
<dbReference type="GO" id="GO:0006260">
    <property type="term" value="P:DNA replication"/>
    <property type="evidence" value="ECO:0007669"/>
    <property type="project" value="InterPro"/>
</dbReference>
<dbReference type="Pfam" id="PF00436">
    <property type="entry name" value="SSB"/>
    <property type="match status" value="1"/>
</dbReference>
<dbReference type="GO" id="GO:0009295">
    <property type="term" value="C:nucleoid"/>
    <property type="evidence" value="ECO:0007669"/>
    <property type="project" value="TreeGrafter"/>
</dbReference>
<evidence type="ECO:0000313" key="4">
    <source>
        <dbReference type="EMBL" id="OAQ38498.1"/>
    </source>
</evidence>
<protein>
    <recommendedName>
        <fullName evidence="2 3">Single-stranded DNA-binding protein</fullName>
        <shortName evidence="2">SSB</shortName>
    </recommendedName>
</protein>
<dbReference type="Gene3D" id="2.40.50.140">
    <property type="entry name" value="Nucleic acid-binding proteins"/>
    <property type="match status" value="1"/>
</dbReference>
<evidence type="ECO:0000256" key="2">
    <source>
        <dbReference type="HAMAP-Rule" id="MF_00984"/>
    </source>
</evidence>
<dbReference type="InterPro" id="IPR012340">
    <property type="entry name" value="NA-bd_OB-fold"/>
</dbReference>
<dbReference type="STRING" id="1826909.A5893_13820"/>
<dbReference type="EMBL" id="LWHJ01000030">
    <property type="protein sequence ID" value="OAQ38498.1"/>
    <property type="molecule type" value="Genomic_DNA"/>
</dbReference>
<dbReference type="PROSITE" id="PS50935">
    <property type="entry name" value="SSB"/>
    <property type="match status" value="1"/>
</dbReference>
<comment type="caution">
    <text evidence="4">The sequence shown here is derived from an EMBL/GenBank/DDBJ whole genome shotgun (WGS) entry which is preliminary data.</text>
</comment>
<dbReference type="GO" id="GO:0003697">
    <property type="term" value="F:single-stranded DNA binding"/>
    <property type="evidence" value="ECO:0007669"/>
    <property type="project" value="UniProtKB-UniRule"/>
</dbReference>
<dbReference type="HAMAP" id="MF_00984">
    <property type="entry name" value="SSB"/>
    <property type="match status" value="1"/>
</dbReference>
<proteinExistence type="inferred from homology"/>
<keyword evidence="5" id="KW-1185">Reference proteome</keyword>
<comment type="caution">
    <text evidence="2">Lacks conserved residue(s) required for the propagation of feature annotation.</text>
</comment>
<dbReference type="RefSeq" id="WP_068823269.1">
    <property type="nucleotide sequence ID" value="NZ_LWHJ01000030.1"/>
</dbReference>
<name>A0A179DBZ1_9SPHI</name>
<accession>A0A179DBZ1</accession>
<dbReference type="PANTHER" id="PTHR10302">
    <property type="entry name" value="SINGLE-STRANDED DNA-BINDING PROTEIN"/>
    <property type="match status" value="1"/>
</dbReference>
<dbReference type="SUPFAM" id="SSF50249">
    <property type="entry name" value="Nucleic acid-binding proteins"/>
    <property type="match status" value="1"/>
</dbReference>
<comment type="subunit">
    <text evidence="2">Homotetramer.</text>
</comment>
<keyword evidence="1 2" id="KW-0238">DNA-binding</keyword>
<dbReference type="CDD" id="cd04496">
    <property type="entry name" value="SSB_OBF"/>
    <property type="match status" value="1"/>
</dbReference>
<dbReference type="Proteomes" id="UP000078459">
    <property type="component" value="Unassembled WGS sequence"/>
</dbReference>
<dbReference type="OrthoDB" id="9809878at2"/>
<gene>
    <name evidence="4" type="ORF">A5893_13820</name>
</gene>
<dbReference type="NCBIfam" id="TIGR00621">
    <property type="entry name" value="ssb"/>
    <property type="match status" value="1"/>
</dbReference>
<dbReference type="InterPro" id="IPR000424">
    <property type="entry name" value="Primosome_PriB/ssb"/>
</dbReference>
<evidence type="ECO:0000313" key="5">
    <source>
        <dbReference type="Proteomes" id="UP000078459"/>
    </source>
</evidence>
<sequence>MTNLKNSVRLIGFLGAAPEVKEFSKSKKVAKVNLATNDIYKNQKGEKVEETQWHQLVMWGNQAAFAAQYLNKGSEVAIEGKLVTRTYDDKDGVKRYITEIVVNEIVILGRKAA</sequence>
<dbReference type="AlphaFoldDB" id="A0A179DBZ1"/>